<dbReference type="InterPro" id="IPR011992">
    <property type="entry name" value="EF-hand-dom_pair"/>
</dbReference>
<dbReference type="InterPro" id="IPR019824">
    <property type="entry name" value="Leghaemoglobin_Fe_BS"/>
</dbReference>
<dbReference type="SUPFAM" id="SSF47473">
    <property type="entry name" value="EF-hand"/>
    <property type="match status" value="1"/>
</dbReference>
<reference evidence="3" key="1">
    <citation type="submission" date="2014-05" db="EMBL/GenBank/DDBJ databases">
        <title>The transcriptome of the halophilic microalga Tetraselmis sp. GSL018 isolated from the Great Salt Lake, Utah.</title>
        <authorList>
            <person name="Jinkerson R.E."/>
            <person name="D'Adamo S."/>
            <person name="Posewitz M.C."/>
        </authorList>
    </citation>
    <scope>NUCLEOTIDE SEQUENCE</scope>
    <source>
        <strain evidence="3">GSL018</strain>
    </source>
</reference>
<feature type="domain" description="EF-hand" evidence="2">
    <location>
        <begin position="410"/>
        <end position="445"/>
    </location>
</feature>
<sequence length="489" mass="54409">MEAYRRGRMPTRDEQSWNSVAYEDQLNGKFVDNRASQAFLPHLPRIGQDQTASAVSYPPSKVCSRNVNASASQRLLRPCACPNAAAGKAQSTRDLRVYPPEPFDESRPSPKAGTRQRYRGSDPGVTTKRDKLDTGRDFNLSCFGAGGCVSPVDKTGFTRFKLRNDPGPSKLPSPSTVPSLQKQTDKVARSCELTSGRQNPPICRGRIEMSNRNLQVKPTGQPGFPVDVGDTDSGSGEPTQQGEGTALEAGETRSPQRSPSMEVKGLIDSLFRVKRSHYVGNNHTNFSLNKAAGGESFVSGWVRPSLLKQYYSVFTDMNVDNKGRVSLGDFQRYLKEKNPELLPHAQSLFGRVTTDAPRQRTKLFDDSPEPTVSFRDILKVIFPQASDDDILKLQQMAKPCGLPPKRVLMQQFEDARHLFHKLNVSGNGKLTEQEVEEGLIRLGQDLEEVSSMLIDLFGDEDDEGDLLPFVDFHRFFEWYSGFSLQHCGQ</sequence>
<accession>A0A061SF46</accession>
<evidence type="ECO:0000259" key="2">
    <source>
        <dbReference type="PROSITE" id="PS50222"/>
    </source>
</evidence>
<name>A0A061SF46_9CHLO</name>
<feature type="region of interest" description="Disordered" evidence="1">
    <location>
        <begin position="90"/>
        <end position="133"/>
    </location>
</feature>
<dbReference type="GO" id="GO:0005509">
    <property type="term" value="F:calcium ion binding"/>
    <property type="evidence" value="ECO:0007669"/>
    <property type="project" value="InterPro"/>
</dbReference>
<dbReference type="PROSITE" id="PS50222">
    <property type="entry name" value="EF_HAND_2"/>
    <property type="match status" value="1"/>
</dbReference>
<dbReference type="InterPro" id="IPR002048">
    <property type="entry name" value="EF_hand_dom"/>
</dbReference>
<proteinExistence type="predicted"/>
<evidence type="ECO:0000313" key="3">
    <source>
        <dbReference type="EMBL" id="JAC81654.1"/>
    </source>
</evidence>
<dbReference type="Gene3D" id="1.10.238.10">
    <property type="entry name" value="EF-hand"/>
    <property type="match status" value="1"/>
</dbReference>
<dbReference type="AlphaFoldDB" id="A0A061SF46"/>
<organism evidence="3">
    <name type="scientific">Tetraselmis sp. GSL018</name>
    <dbReference type="NCBI Taxonomy" id="582737"/>
    <lineage>
        <taxon>Eukaryota</taxon>
        <taxon>Viridiplantae</taxon>
        <taxon>Chlorophyta</taxon>
        <taxon>core chlorophytes</taxon>
        <taxon>Chlorodendrophyceae</taxon>
        <taxon>Chlorodendrales</taxon>
        <taxon>Chlorodendraceae</taxon>
        <taxon>Tetraselmis</taxon>
    </lineage>
</organism>
<gene>
    <name evidence="3" type="ORF">TSPGSL018_7428</name>
</gene>
<evidence type="ECO:0000256" key="1">
    <source>
        <dbReference type="SAM" id="MobiDB-lite"/>
    </source>
</evidence>
<feature type="compositionally biased region" description="Polar residues" evidence="1">
    <location>
        <begin position="172"/>
        <end position="182"/>
    </location>
</feature>
<dbReference type="PROSITE" id="PS00208">
    <property type="entry name" value="PLANT_GLOBIN"/>
    <property type="match status" value="1"/>
</dbReference>
<feature type="region of interest" description="Disordered" evidence="1">
    <location>
        <begin position="163"/>
        <end position="182"/>
    </location>
</feature>
<feature type="compositionally biased region" description="Polar residues" evidence="1">
    <location>
        <begin position="232"/>
        <end position="243"/>
    </location>
</feature>
<feature type="region of interest" description="Disordered" evidence="1">
    <location>
        <begin position="214"/>
        <end position="261"/>
    </location>
</feature>
<protein>
    <recommendedName>
        <fullName evidence="2">EF-hand domain-containing protein</fullName>
    </recommendedName>
</protein>
<dbReference type="GO" id="GO:0020037">
    <property type="term" value="F:heme binding"/>
    <property type="evidence" value="ECO:0007669"/>
    <property type="project" value="InterPro"/>
</dbReference>
<dbReference type="GO" id="GO:0019825">
    <property type="term" value="F:oxygen binding"/>
    <property type="evidence" value="ECO:0007669"/>
    <property type="project" value="InterPro"/>
</dbReference>
<dbReference type="EMBL" id="GBEZ01003489">
    <property type="protein sequence ID" value="JAC81654.1"/>
    <property type="molecule type" value="Transcribed_RNA"/>
</dbReference>